<evidence type="ECO:0000256" key="4">
    <source>
        <dbReference type="SAM" id="Phobius"/>
    </source>
</evidence>
<evidence type="ECO:0000313" key="7">
    <source>
        <dbReference type="Proteomes" id="UP000502297"/>
    </source>
</evidence>
<feature type="transmembrane region" description="Helical" evidence="4">
    <location>
        <begin position="43"/>
        <end position="69"/>
    </location>
</feature>
<organism evidence="6 7">
    <name type="scientific">Acinetobacter shaoyimingii</name>
    <dbReference type="NCBI Taxonomy" id="2715164"/>
    <lineage>
        <taxon>Bacteria</taxon>
        <taxon>Pseudomonadati</taxon>
        <taxon>Pseudomonadota</taxon>
        <taxon>Gammaproteobacteria</taxon>
        <taxon>Moraxellales</taxon>
        <taxon>Moraxellaceae</taxon>
        <taxon>Acinetobacter</taxon>
    </lineage>
</organism>
<evidence type="ECO:0000256" key="3">
    <source>
        <dbReference type="ARBA" id="ARBA00047594"/>
    </source>
</evidence>
<dbReference type="KEGG" id="asha:G8E00_04705"/>
<name>A0A6G8RU42_9GAMM</name>
<dbReference type="EMBL" id="CP049801">
    <property type="protein sequence ID" value="QIO05308.1"/>
    <property type="molecule type" value="Genomic_DNA"/>
</dbReference>
<keyword evidence="4" id="KW-0812">Transmembrane</keyword>
<dbReference type="InterPro" id="IPR000326">
    <property type="entry name" value="PAP2/HPO"/>
</dbReference>
<dbReference type="InterPro" id="IPR036938">
    <property type="entry name" value="PAP2/HPO_sf"/>
</dbReference>
<evidence type="ECO:0000259" key="5">
    <source>
        <dbReference type="SMART" id="SM00014"/>
    </source>
</evidence>
<dbReference type="SMART" id="SM00014">
    <property type="entry name" value="acidPPc"/>
    <property type="match status" value="1"/>
</dbReference>
<keyword evidence="7" id="KW-1185">Reference proteome</keyword>
<keyword evidence="4" id="KW-0472">Membrane</keyword>
<feature type="transmembrane region" description="Helical" evidence="4">
    <location>
        <begin position="76"/>
        <end position="101"/>
    </location>
</feature>
<protein>
    <recommendedName>
        <fullName evidence="1">undecaprenyl-diphosphate phosphatase</fullName>
        <ecNumber evidence="1">3.6.1.27</ecNumber>
    </recommendedName>
    <alternativeName>
        <fullName evidence="2">Undecaprenyl pyrophosphate phosphatase</fullName>
    </alternativeName>
</protein>
<sequence>MPYIWLFIGCLGLILSIFGLYIPNIQYFDTNTVVWMSQHRFDIFNEIAVFLSYIGGLPSMLFICGIWCLKHYQTKNYVNIIVICSGLLGSAAIGWILKFWFNRPRPELIYQMVETYGASFPSAHSIYAATFSCLIMLIYRQHVQVKLIMFFACLWFIVMGFSRVYLAAHFPSDVLAGWSIAFIWIAVLWLIFSQFVQGNNKLFLEKNLNEVE</sequence>
<dbReference type="SUPFAM" id="SSF48317">
    <property type="entry name" value="Acid phosphatase/Vanadium-dependent haloperoxidase"/>
    <property type="match status" value="1"/>
</dbReference>
<gene>
    <name evidence="6" type="ORF">G8E00_04705</name>
</gene>
<dbReference type="Pfam" id="PF01569">
    <property type="entry name" value="PAP2"/>
    <property type="match status" value="1"/>
</dbReference>
<proteinExistence type="predicted"/>
<feature type="transmembrane region" description="Helical" evidence="4">
    <location>
        <begin position="121"/>
        <end position="140"/>
    </location>
</feature>
<dbReference type="Proteomes" id="UP000502297">
    <property type="component" value="Chromosome"/>
</dbReference>
<dbReference type="EC" id="3.6.1.27" evidence="1"/>
<dbReference type="CDD" id="cd03392">
    <property type="entry name" value="PAP2_like_2"/>
    <property type="match status" value="1"/>
</dbReference>
<dbReference type="PANTHER" id="PTHR14969:SF13">
    <property type="entry name" value="AT30094P"/>
    <property type="match status" value="1"/>
</dbReference>
<accession>A0A6G8RU42</accession>
<dbReference type="RefSeq" id="WP_166012311.1">
    <property type="nucleotide sequence ID" value="NZ_CP049801.1"/>
</dbReference>
<reference evidence="6 7" key="1">
    <citation type="submission" date="2020-03" db="EMBL/GenBank/DDBJ databases">
        <authorList>
            <person name="Zhu W."/>
        </authorList>
    </citation>
    <scope>NUCLEOTIDE SEQUENCE [LARGE SCALE GENOMIC DNA]</scope>
    <source>
        <strain evidence="6 7">323-1</strain>
    </source>
</reference>
<feature type="transmembrane region" description="Helical" evidence="4">
    <location>
        <begin position="147"/>
        <end position="168"/>
    </location>
</feature>
<evidence type="ECO:0000256" key="2">
    <source>
        <dbReference type="ARBA" id="ARBA00032707"/>
    </source>
</evidence>
<comment type="catalytic activity">
    <reaction evidence="3">
        <text>di-trans,octa-cis-undecaprenyl diphosphate + H2O = di-trans,octa-cis-undecaprenyl phosphate + phosphate + H(+)</text>
        <dbReference type="Rhea" id="RHEA:28094"/>
        <dbReference type="ChEBI" id="CHEBI:15377"/>
        <dbReference type="ChEBI" id="CHEBI:15378"/>
        <dbReference type="ChEBI" id="CHEBI:43474"/>
        <dbReference type="ChEBI" id="CHEBI:58405"/>
        <dbReference type="ChEBI" id="CHEBI:60392"/>
        <dbReference type="EC" id="3.6.1.27"/>
    </reaction>
</comment>
<feature type="domain" description="Phosphatidic acid phosphatase type 2/haloperoxidase" evidence="5">
    <location>
        <begin position="80"/>
        <end position="189"/>
    </location>
</feature>
<dbReference type="AlphaFoldDB" id="A0A6G8RU42"/>
<evidence type="ECO:0000256" key="1">
    <source>
        <dbReference type="ARBA" id="ARBA00012374"/>
    </source>
</evidence>
<dbReference type="PANTHER" id="PTHR14969">
    <property type="entry name" value="SPHINGOSINE-1-PHOSPHATE PHOSPHOHYDROLASE"/>
    <property type="match status" value="1"/>
</dbReference>
<dbReference type="Gene3D" id="1.20.144.10">
    <property type="entry name" value="Phosphatidic acid phosphatase type 2/haloperoxidase"/>
    <property type="match status" value="2"/>
</dbReference>
<evidence type="ECO:0000313" key="6">
    <source>
        <dbReference type="EMBL" id="QIO05308.1"/>
    </source>
</evidence>
<feature type="transmembrane region" description="Helical" evidence="4">
    <location>
        <begin position="174"/>
        <end position="192"/>
    </location>
</feature>
<keyword evidence="4" id="KW-1133">Transmembrane helix</keyword>
<dbReference type="GO" id="GO:0050380">
    <property type="term" value="F:undecaprenyl-diphosphatase activity"/>
    <property type="evidence" value="ECO:0007669"/>
    <property type="project" value="UniProtKB-EC"/>
</dbReference>